<protein>
    <submittedName>
        <fullName evidence="14">Putative PDC1-pyruvate decarboxylase, isozyme 1</fullName>
    </submittedName>
</protein>
<dbReference type="RefSeq" id="XP_025353148.1">
    <property type="nucleotide sequence ID" value="XM_025501475.1"/>
</dbReference>
<keyword evidence="5" id="KW-0210">Decarboxylase</keyword>
<dbReference type="InterPro" id="IPR047214">
    <property type="entry name" value="TPP_PDC_IPDC"/>
</dbReference>
<evidence type="ECO:0000256" key="2">
    <source>
        <dbReference type="ARBA" id="ARBA00004173"/>
    </source>
</evidence>
<dbReference type="PIRSF" id="PIRSF036565">
    <property type="entry name" value="Pyruvt_ip_decrb"/>
    <property type="match status" value="1"/>
</dbReference>
<feature type="binding site" evidence="9">
    <location>
        <position position="512"/>
    </location>
    <ligand>
        <name>Mg(2+)</name>
        <dbReference type="ChEBI" id="CHEBI:18420"/>
    </ligand>
</feature>
<keyword evidence="8" id="KW-0456">Lyase</keyword>
<proteinExistence type="inferred from homology"/>
<accession>A0A316V5S8</accession>
<dbReference type="EMBL" id="KZ819605">
    <property type="protein sequence ID" value="PWN32846.1"/>
    <property type="molecule type" value="Genomic_DNA"/>
</dbReference>
<evidence type="ECO:0000259" key="12">
    <source>
        <dbReference type="Pfam" id="PF02775"/>
    </source>
</evidence>
<keyword evidence="14" id="KW-0670">Pyruvate</keyword>
<reference evidence="14 15" key="1">
    <citation type="journal article" date="2018" name="Mol. Biol. Evol.">
        <title>Broad Genomic Sampling Reveals a Smut Pathogenic Ancestry of the Fungal Clade Ustilaginomycotina.</title>
        <authorList>
            <person name="Kijpornyongpan T."/>
            <person name="Mondo S.J."/>
            <person name="Barry K."/>
            <person name="Sandor L."/>
            <person name="Lee J."/>
            <person name="Lipzen A."/>
            <person name="Pangilinan J."/>
            <person name="LaButti K."/>
            <person name="Hainaut M."/>
            <person name="Henrissat B."/>
            <person name="Grigoriev I.V."/>
            <person name="Spatafora J.W."/>
            <person name="Aime M.C."/>
        </authorList>
    </citation>
    <scope>NUCLEOTIDE SEQUENCE [LARGE SCALE GENOMIC DNA]</scope>
    <source>
        <strain evidence="14 15">MCA 3882</strain>
    </source>
</reference>
<dbReference type="STRING" id="1280837.A0A316V5S8"/>
<feature type="domain" description="Thiamine pyrophosphate enzyme TPP-binding" evidence="12">
    <location>
        <begin position="438"/>
        <end position="528"/>
    </location>
</feature>
<evidence type="ECO:0000256" key="6">
    <source>
        <dbReference type="ARBA" id="ARBA00022842"/>
    </source>
</evidence>
<evidence type="ECO:0000256" key="9">
    <source>
        <dbReference type="PIRSR" id="PIRSR036565-2"/>
    </source>
</evidence>
<dbReference type="GO" id="GO:0005829">
    <property type="term" value="C:cytosol"/>
    <property type="evidence" value="ECO:0007669"/>
    <property type="project" value="TreeGrafter"/>
</dbReference>
<keyword evidence="6 9" id="KW-0460">Magnesium</keyword>
<dbReference type="InParanoid" id="A0A316V5S8"/>
<dbReference type="Pfam" id="PF00205">
    <property type="entry name" value="TPP_enzyme_M"/>
    <property type="match status" value="1"/>
</dbReference>
<evidence type="ECO:0000259" key="13">
    <source>
        <dbReference type="Pfam" id="PF02776"/>
    </source>
</evidence>
<evidence type="ECO:0000313" key="15">
    <source>
        <dbReference type="Proteomes" id="UP000245771"/>
    </source>
</evidence>
<dbReference type="CDD" id="cd07038">
    <property type="entry name" value="TPP_PYR_PDC_IPDC_like"/>
    <property type="match status" value="1"/>
</dbReference>
<dbReference type="InterPro" id="IPR012001">
    <property type="entry name" value="Thiamin_PyroP_enz_TPP-bd_dom"/>
</dbReference>
<comment type="subcellular location">
    <subcellularLocation>
        <location evidence="2">Mitochondrion</location>
    </subcellularLocation>
</comment>
<keyword evidence="15" id="KW-1185">Reference proteome</keyword>
<evidence type="ECO:0000256" key="3">
    <source>
        <dbReference type="ARBA" id="ARBA00007812"/>
    </source>
</evidence>
<dbReference type="InterPro" id="IPR011766">
    <property type="entry name" value="TPP_enzyme_TPP-bd"/>
</dbReference>
<comment type="cofactor">
    <cofactor evidence="9">
        <name>Mg(2+)</name>
        <dbReference type="ChEBI" id="CHEBI:18420"/>
    </cofactor>
    <text evidence="9">Binds 1 Mg(2+) per subunit.</text>
</comment>
<evidence type="ECO:0000259" key="11">
    <source>
        <dbReference type="Pfam" id="PF00205"/>
    </source>
</evidence>
<dbReference type="AlphaFoldDB" id="A0A316V5S8"/>
<dbReference type="InterPro" id="IPR029035">
    <property type="entry name" value="DHS-like_NAD/FAD-binding_dom"/>
</dbReference>
<dbReference type="OrthoDB" id="3970464at2759"/>
<keyword evidence="4 9" id="KW-0479">Metal-binding</keyword>
<dbReference type="GO" id="GO:0000287">
    <property type="term" value="F:magnesium ion binding"/>
    <property type="evidence" value="ECO:0007669"/>
    <property type="project" value="InterPro"/>
</dbReference>
<feature type="domain" description="Thiamine pyrophosphate enzyme N-terminal TPP-binding" evidence="13">
    <location>
        <begin position="9"/>
        <end position="136"/>
    </location>
</feature>
<dbReference type="CDD" id="cd02005">
    <property type="entry name" value="TPP_PDC_IPDC"/>
    <property type="match status" value="1"/>
</dbReference>
<dbReference type="PANTHER" id="PTHR43452">
    <property type="entry name" value="PYRUVATE DECARBOXYLASE"/>
    <property type="match status" value="1"/>
</dbReference>
<dbReference type="GO" id="GO:0000949">
    <property type="term" value="P:aromatic amino acid family catabolic process to alcohol via Ehrlich pathway"/>
    <property type="evidence" value="ECO:0007669"/>
    <property type="project" value="TreeGrafter"/>
</dbReference>
<evidence type="ECO:0000313" key="14">
    <source>
        <dbReference type="EMBL" id="PWN32846.1"/>
    </source>
</evidence>
<dbReference type="GeneID" id="37023256"/>
<evidence type="ECO:0000256" key="1">
    <source>
        <dbReference type="ARBA" id="ARBA00001964"/>
    </source>
</evidence>
<gene>
    <name evidence="14" type="ORF">FA14DRAFT_185720</name>
</gene>
<sequence>MTDANKTTTLGEYLLTRLVQIGAQKIQGVPGDFNMGFLDLIEDHKVLKWVGNCNELNAAYSADGYARTAKTTTTKQQDKSDLHSHMNRVGVVVTTFGVGELSALNGVAGCFSERIPLVHIVGVPSTEAQGNRALLHHTLGDGRFDAFEEMSRKISISLVKLGDYASDGSGAVRALDKVLAEGVKQARPVYVSLPTDLVHLQVPKEALEKPLSLQLPRNDQDAEKNCLDVILEQINKAKDPIIIVDACAIRHGVIEETLELVNASGYSVFSTPMGKSAINETHPQFGGIYVGSNTVKEVKDRVESADLLIQVGSLLSDFNTANFSYRTPRSATIALHSNRVETGFATFEGVRMKQLMPKLSAALKSKKDARLTFTEKHLPKVDNILPTREEEVQLGAGSPDGISQAYLWPRVGQFLKSGDQLLAETGTSSFGSLSIRLPSNSLPCFHSQILWGSIGWALPACLGVSLATSEENKKSRVVLFIGDGSFQLTAQEISTMVREGLGPIIFVLSNDGYEIERQIHGPERRYNNTARWDLKAFVETFSDVNKTSDIQSSKQKTEMKESHVKDVKQSKVRYDCVRTKDELDALLKTDEMAKGVAEEGRSTLRLVEIIMARGDAPKALLGQAQATQKSNSYE</sequence>
<feature type="binding site" evidence="9">
    <location>
        <position position="510"/>
    </location>
    <ligand>
        <name>Mg(2+)</name>
        <dbReference type="ChEBI" id="CHEBI:18420"/>
    </ligand>
</feature>
<dbReference type="InterPro" id="IPR012110">
    <property type="entry name" value="PDC/IPDC-like"/>
</dbReference>
<dbReference type="SUPFAM" id="SSF52518">
    <property type="entry name" value="Thiamin diphosphate-binding fold (THDP-binding)"/>
    <property type="match status" value="2"/>
</dbReference>
<dbReference type="GO" id="GO:0005739">
    <property type="term" value="C:mitochondrion"/>
    <property type="evidence" value="ECO:0007669"/>
    <property type="project" value="UniProtKB-SubCell"/>
</dbReference>
<organism evidence="14 15">
    <name type="scientific">Meira miltonrushii</name>
    <dbReference type="NCBI Taxonomy" id="1280837"/>
    <lineage>
        <taxon>Eukaryota</taxon>
        <taxon>Fungi</taxon>
        <taxon>Dikarya</taxon>
        <taxon>Basidiomycota</taxon>
        <taxon>Ustilaginomycotina</taxon>
        <taxon>Exobasidiomycetes</taxon>
        <taxon>Exobasidiales</taxon>
        <taxon>Brachybasidiaceae</taxon>
        <taxon>Meira</taxon>
    </lineage>
</organism>
<feature type="domain" description="Thiamine pyrophosphate enzyme central" evidence="11">
    <location>
        <begin position="229"/>
        <end position="341"/>
    </location>
</feature>
<dbReference type="GO" id="GO:0004737">
    <property type="term" value="F:pyruvate decarboxylase activity"/>
    <property type="evidence" value="ECO:0007669"/>
    <property type="project" value="TreeGrafter"/>
</dbReference>
<comment type="similarity">
    <text evidence="3 10">Belongs to the TPP enzyme family.</text>
</comment>
<dbReference type="InterPro" id="IPR047213">
    <property type="entry name" value="TPP_PYR_PDC_IPDC-like"/>
</dbReference>
<feature type="binding site" evidence="9">
    <location>
        <position position="483"/>
    </location>
    <ligand>
        <name>Mg(2+)</name>
        <dbReference type="ChEBI" id="CHEBI:18420"/>
    </ligand>
</feature>
<dbReference type="InterPro" id="IPR029061">
    <property type="entry name" value="THDP-binding"/>
</dbReference>
<comment type="cofactor">
    <cofactor evidence="1">
        <name>thiamine diphosphate</name>
        <dbReference type="ChEBI" id="CHEBI:58937"/>
    </cofactor>
</comment>
<dbReference type="GO" id="GO:0030976">
    <property type="term" value="F:thiamine pyrophosphate binding"/>
    <property type="evidence" value="ECO:0007669"/>
    <property type="project" value="InterPro"/>
</dbReference>
<dbReference type="FunFam" id="3.40.50.970:FF:000024">
    <property type="entry name" value="Pyruvate decarboxylase isozyme"/>
    <property type="match status" value="1"/>
</dbReference>
<dbReference type="PANTHER" id="PTHR43452:SF30">
    <property type="entry name" value="PYRUVATE DECARBOXYLASE ISOZYME 1-RELATED"/>
    <property type="match status" value="1"/>
</dbReference>
<dbReference type="GO" id="GO:0005634">
    <property type="term" value="C:nucleus"/>
    <property type="evidence" value="ECO:0007669"/>
    <property type="project" value="TreeGrafter"/>
</dbReference>
<dbReference type="FunCoup" id="A0A316V5S8">
    <property type="interactions" value="97"/>
</dbReference>
<dbReference type="SUPFAM" id="SSF52467">
    <property type="entry name" value="DHS-like NAD/FAD-binding domain"/>
    <property type="match status" value="1"/>
</dbReference>
<evidence type="ECO:0000256" key="5">
    <source>
        <dbReference type="ARBA" id="ARBA00022793"/>
    </source>
</evidence>
<evidence type="ECO:0000256" key="8">
    <source>
        <dbReference type="ARBA" id="ARBA00023239"/>
    </source>
</evidence>
<evidence type="ECO:0000256" key="10">
    <source>
        <dbReference type="RuleBase" id="RU362132"/>
    </source>
</evidence>
<dbReference type="Gene3D" id="3.40.50.1220">
    <property type="entry name" value="TPP-binding domain"/>
    <property type="match status" value="1"/>
</dbReference>
<dbReference type="InterPro" id="IPR012000">
    <property type="entry name" value="Thiamin_PyroP_enz_cen_dom"/>
</dbReference>
<evidence type="ECO:0000256" key="7">
    <source>
        <dbReference type="ARBA" id="ARBA00023052"/>
    </source>
</evidence>
<dbReference type="Pfam" id="PF02775">
    <property type="entry name" value="TPP_enzyme_C"/>
    <property type="match status" value="1"/>
</dbReference>
<dbReference type="Gene3D" id="3.40.50.970">
    <property type="match status" value="2"/>
</dbReference>
<evidence type="ECO:0000256" key="4">
    <source>
        <dbReference type="ARBA" id="ARBA00022723"/>
    </source>
</evidence>
<keyword evidence="7 10" id="KW-0786">Thiamine pyrophosphate</keyword>
<dbReference type="Proteomes" id="UP000245771">
    <property type="component" value="Unassembled WGS sequence"/>
</dbReference>
<name>A0A316V5S8_9BASI</name>
<dbReference type="Pfam" id="PF02776">
    <property type="entry name" value="TPP_enzyme_N"/>
    <property type="match status" value="1"/>
</dbReference>